<dbReference type="SUPFAM" id="SSF55729">
    <property type="entry name" value="Acyl-CoA N-acyltransferases (Nat)"/>
    <property type="match status" value="1"/>
</dbReference>
<dbReference type="GO" id="GO:0016746">
    <property type="term" value="F:acyltransferase activity"/>
    <property type="evidence" value="ECO:0007669"/>
    <property type="project" value="UniProtKB-KW"/>
</dbReference>
<accession>A0ABU5AL63</accession>
<reference evidence="2 3" key="1">
    <citation type="submission" date="2023-08" db="EMBL/GenBank/DDBJ databases">
        <title>Implementing the SeqCode for naming new Mesorhizobium species isolated from Vachellia karroo root nodules.</title>
        <authorList>
            <person name="Van Lill M."/>
        </authorList>
    </citation>
    <scope>NUCLEOTIDE SEQUENCE [LARGE SCALE GENOMIC DNA]</scope>
    <source>
        <strain evidence="2 3">VK4B</strain>
    </source>
</reference>
<feature type="domain" description="BioF2-like acetyltransferase" evidence="1">
    <location>
        <begin position="224"/>
        <end position="349"/>
    </location>
</feature>
<keyword evidence="2" id="KW-0012">Acyltransferase</keyword>
<organism evidence="2 3">
    <name type="scientific">Mesorhizobium abyssinicae</name>
    <dbReference type="NCBI Taxonomy" id="1209958"/>
    <lineage>
        <taxon>Bacteria</taxon>
        <taxon>Pseudomonadati</taxon>
        <taxon>Pseudomonadota</taxon>
        <taxon>Alphaproteobacteria</taxon>
        <taxon>Hyphomicrobiales</taxon>
        <taxon>Phyllobacteriaceae</taxon>
        <taxon>Mesorhizobium</taxon>
    </lineage>
</organism>
<dbReference type="Pfam" id="PF13480">
    <property type="entry name" value="Acetyltransf_6"/>
    <property type="match status" value="1"/>
</dbReference>
<keyword evidence="3" id="KW-1185">Reference proteome</keyword>
<evidence type="ECO:0000313" key="3">
    <source>
        <dbReference type="Proteomes" id="UP001276564"/>
    </source>
</evidence>
<dbReference type="InterPro" id="IPR016181">
    <property type="entry name" value="Acyl_CoA_acyltransferase"/>
</dbReference>
<dbReference type="RefSeq" id="WP_320320238.1">
    <property type="nucleotide sequence ID" value="NZ_JAVIIP010000004.1"/>
</dbReference>
<comment type="caution">
    <text evidence="2">The sequence shown here is derived from an EMBL/GenBank/DDBJ whole genome shotgun (WGS) entry which is preliminary data.</text>
</comment>
<dbReference type="Gene3D" id="3.40.630.30">
    <property type="match status" value="1"/>
</dbReference>
<dbReference type="Proteomes" id="UP001276564">
    <property type="component" value="Unassembled WGS sequence"/>
</dbReference>
<evidence type="ECO:0000313" key="2">
    <source>
        <dbReference type="EMBL" id="MDX8538034.1"/>
    </source>
</evidence>
<name>A0ABU5AL63_9HYPH</name>
<sequence length="426" mass="47842">MAAIPLLEETSGGPAGAMVQGLAGLARDADPAHIEILANNRPERKLAIYPASAGFDLVEELDYLCTRTVEPNVFFNPRFLAPAMPRLEDREVKLAVIRDGDEYRNRLRLLVPFSVERPAIPLGVPVMRTWSSPFGPLGTPLVDRDDPVGVIEDFVSMLSRPHLKMPKVFVLPDIRLDGPVASLLTTFADTRGLTMVTTGRMDRPVLESEADAEDYLKASLRSHHYREFRRLKRRLADLGQLEHLVARGPDDIRHAIEAFLTLEAAGWKGRERTAMAIDRYRAAFAREAVHRLAEQDLCRIHSLTLDGRTIACLIVFVEGGVAYTWKTAYDETLSAYSPGTLLMIEVTRQNLDDPNIVVTDSCAVPDHPVMSRLWVERKPMGTLVLGLSPDADRLARQAASQLHLYRETRNMARILRNRMRSLLKRR</sequence>
<proteinExistence type="predicted"/>
<dbReference type="EC" id="2.3.1.-" evidence="2"/>
<dbReference type="EMBL" id="JAVIIP010000004">
    <property type="protein sequence ID" value="MDX8538034.1"/>
    <property type="molecule type" value="Genomic_DNA"/>
</dbReference>
<evidence type="ECO:0000259" key="1">
    <source>
        <dbReference type="Pfam" id="PF13480"/>
    </source>
</evidence>
<keyword evidence="2" id="KW-0808">Transferase</keyword>
<gene>
    <name evidence="2" type="ORF">RFM23_10410</name>
</gene>
<protein>
    <submittedName>
        <fullName evidence="2">GNAT family N-acetyltransferase</fullName>
        <ecNumber evidence="2">2.3.1.-</ecNumber>
    </submittedName>
</protein>
<dbReference type="InterPro" id="IPR038740">
    <property type="entry name" value="BioF2-like_GNAT_dom"/>
</dbReference>